<protein>
    <submittedName>
        <fullName evidence="1">DNA-binding domain superfamily protein</fullName>
    </submittedName>
</protein>
<proteinExistence type="predicted"/>
<evidence type="ECO:0000313" key="2">
    <source>
        <dbReference type="Proteomes" id="UP000502150"/>
    </source>
</evidence>
<sequence>MRNVMNKATLTRQEAAKIIGISEDTLSNWCKLGIISYQRKNPYKKKSPYLFTKEACIEAVKNSINTLSESEIDVIRSKKCQSSNVVKFGTAVTQHRAEKELRNHLAQRTKNKLRSYTTNEKLNYGE</sequence>
<organism evidence="1 2">
    <name type="scientific">Bacteriophage APSE-2</name>
    <dbReference type="NCBI Taxonomy" id="340054"/>
    <lineage>
        <taxon>Viruses</taxon>
        <taxon>Duplodnaviria</taxon>
        <taxon>Heunggongvirae</taxon>
        <taxon>Uroviricota</taxon>
        <taxon>Caudoviricetes</taxon>
        <taxon>Sendosyvirus</taxon>
        <taxon>Sendosyvirus APSE2</taxon>
    </lineage>
</organism>
<accession>A0A6F9EXR6</accession>
<dbReference type="InterPro" id="IPR010982">
    <property type="entry name" value="Lambda_DNA-bd_dom_sf"/>
</dbReference>
<keyword evidence="1" id="KW-0238">DNA-binding</keyword>
<gene>
    <name evidence="1" type="ORF">APERGRSR3692_02</name>
</gene>
<evidence type="ECO:0000313" key="1">
    <source>
        <dbReference type="EMBL" id="CAB3775456.1"/>
    </source>
</evidence>
<dbReference type="GO" id="GO:0003677">
    <property type="term" value="F:DNA binding"/>
    <property type="evidence" value="ECO:0007669"/>
    <property type="project" value="UniProtKB-KW"/>
</dbReference>
<dbReference type="Gene3D" id="1.10.260.40">
    <property type="entry name" value="lambda repressor-like DNA-binding domains"/>
    <property type="match status" value="1"/>
</dbReference>
<dbReference type="Proteomes" id="UP000502150">
    <property type="component" value="Chromosome"/>
</dbReference>
<name>A0A6F9EXR6_9CAUD</name>
<dbReference type="EMBL" id="LR794152">
    <property type="protein sequence ID" value="CAB3775456.1"/>
    <property type="molecule type" value="Genomic_DNA"/>
</dbReference>
<dbReference type="InterPro" id="IPR009061">
    <property type="entry name" value="DNA-bd_dom_put_sf"/>
</dbReference>
<dbReference type="SUPFAM" id="SSF46955">
    <property type="entry name" value="Putative DNA-binding domain"/>
    <property type="match status" value="1"/>
</dbReference>
<reference evidence="1 2" key="1">
    <citation type="submission" date="2020-04" db="EMBL/GenBank/DDBJ databases">
        <authorList>
            <person name="Manzano-Marin A."/>
            <person name="Manzano-Marin A."/>
        </authorList>
    </citation>
    <scope>NUCLEOTIDE SEQUENCE [LARGE SCALE GENOMIC DNA]</scope>
    <source>
        <strain evidence="1 2">HaErgrossulariae-3692</strain>
    </source>
</reference>